<feature type="transmembrane region" description="Helical" evidence="1">
    <location>
        <begin position="44"/>
        <end position="61"/>
    </location>
</feature>
<keyword evidence="3" id="KW-1185">Reference proteome</keyword>
<protein>
    <submittedName>
        <fullName evidence="2">Uncharacterized protein</fullName>
    </submittedName>
</protein>
<evidence type="ECO:0000313" key="2">
    <source>
        <dbReference type="EMBL" id="KLU27852.1"/>
    </source>
</evidence>
<dbReference type="Proteomes" id="UP000035963">
    <property type="component" value="Unassembled WGS sequence"/>
</dbReference>
<dbReference type="EMBL" id="AEJF01000010">
    <property type="protein sequence ID" value="KLU27852.1"/>
    <property type="molecule type" value="Genomic_DNA"/>
</dbReference>
<proteinExistence type="predicted"/>
<dbReference type="PATRIC" id="fig|908627.4.peg.370"/>
<keyword evidence="1" id="KW-0812">Transmembrane</keyword>
<name>A0A0J1D574_9BURK</name>
<feature type="non-terminal residue" evidence="2">
    <location>
        <position position="1"/>
    </location>
</feature>
<keyword evidence="1" id="KW-0472">Membrane</keyword>
<keyword evidence="1" id="KW-1133">Transmembrane helix</keyword>
<comment type="caution">
    <text evidence="2">The sequence shown here is derived from an EMBL/GenBank/DDBJ whole genome shotgun (WGS) entry which is preliminary data.</text>
</comment>
<dbReference type="RefSeq" id="WP_047844884.1">
    <property type="nucleotide sequence ID" value="NZ_AEJF01000010.1"/>
</dbReference>
<reference evidence="2 3" key="1">
    <citation type="journal article" date="2015" name="Genome Announc.">
        <title>Draft Genome Sequence of Burkholderia sp. Strain PML1(12), an Ectomycorrhizosphere-Inhabiting Bacterium with Effective Mineral-Weathering Ability.</title>
        <authorList>
            <person name="Uroz S."/>
            <person name="Oger P."/>
        </authorList>
    </citation>
    <scope>NUCLEOTIDE SEQUENCE [LARGE SCALE GENOMIC DNA]</scope>
    <source>
        <strain evidence="3">PML1(12)</strain>
    </source>
</reference>
<accession>A0A0J1D574</accession>
<dbReference type="AlphaFoldDB" id="A0A0J1D574"/>
<gene>
    <name evidence="2" type="ORF">EOS_01715</name>
</gene>
<organism evidence="2 3">
    <name type="scientific">Caballeronia mineralivorans PML1(12)</name>
    <dbReference type="NCBI Taxonomy" id="908627"/>
    <lineage>
        <taxon>Bacteria</taxon>
        <taxon>Pseudomonadati</taxon>
        <taxon>Pseudomonadota</taxon>
        <taxon>Betaproteobacteria</taxon>
        <taxon>Burkholderiales</taxon>
        <taxon>Burkholderiaceae</taxon>
        <taxon>Caballeronia</taxon>
    </lineage>
</organism>
<evidence type="ECO:0000256" key="1">
    <source>
        <dbReference type="SAM" id="Phobius"/>
    </source>
</evidence>
<sequence length="67" mass="7539">EFIGHTIAKQVTSRTGKTAEKARYQEGKFLEAFQTWSPLDTRQIWWGLVLAIVSSVIKIGLMMNGAK</sequence>
<evidence type="ECO:0000313" key="3">
    <source>
        <dbReference type="Proteomes" id="UP000035963"/>
    </source>
</evidence>